<dbReference type="RefSeq" id="WP_143086899.1">
    <property type="nucleotide sequence ID" value="NZ_FOFT01000014.1"/>
</dbReference>
<dbReference type="Proteomes" id="UP000199028">
    <property type="component" value="Unassembled WGS sequence"/>
</dbReference>
<evidence type="ECO:0000313" key="1">
    <source>
        <dbReference type="EMBL" id="SES43052.1"/>
    </source>
</evidence>
<keyword evidence="2" id="KW-1185">Reference proteome</keyword>
<accession>A0A1H9XA96</accession>
<evidence type="ECO:0000313" key="2">
    <source>
        <dbReference type="Proteomes" id="UP000199028"/>
    </source>
</evidence>
<gene>
    <name evidence="1" type="ORF">SAMN05216195_11433</name>
</gene>
<name>A0A1H9XA96_9PSEU</name>
<reference evidence="2" key="1">
    <citation type="submission" date="2016-10" db="EMBL/GenBank/DDBJ databases">
        <authorList>
            <person name="Varghese N."/>
            <person name="Submissions S."/>
        </authorList>
    </citation>
    <scope>NUCLEOTIDE SEQUENCE [LARGE SCALE GENOMIC DNA]</scope>
    <source>
        <strain evidence="2">CGMCC 4.578</strain>
    </source>
</reference>
<dbReference type="AlphaFoldDB" id="A0A1H9XA96"/>
<organism evidence="1 2">
    <name type="scientific">Lentzea flaviverrucosa</name>
    <dbReference type="NCBI Taxonomy" id="200379"/>
    <lineage>
        <taxon>Bacteria</taxon>
        <taxon>Bacillati</taxon>
        <taxon>Actinomycetota</taxon>
        <taxon>Actinomycetes</taxon>
        <taxon>Pseudonocardiales</taxon>
        <taxon>Pseudonocardiaceae</taxon>
        <taxon>Lentzea</taxon>
    </lineage>
</organism>
<proteinExistence type="predicted"/>
<protein>
    <submittedName>
        <fullName evidence="1">Uncharacterized protein</fullName>
    </submittedName>
</protein>
<sequence length="136" mass="14959">MSELPELRKDVVVRLVEARDEDELQRLVALHEPTPDELRLAGRACAQLAVEELEDAGVLRHAGTVLDLGQRQLQALSAAYGAATNWWLPPSCNDGAGDARTLGDLLKIVPVEEARKIRDYLAWARLLAADDAHGRM</sequence>
<dbReference type="EMBL" id="FOFT01000014">
    <property type="protein sequence ID" value="SES43052.1"/>
    <property type="molecule type" value="Genomic_DNA"/>
</dbReference>